<sequence>MGKGKRNRQQRGQQPGPQNPAGFVFDDFDDPIPMTHQGRVITPEVIAQMRAEAPEHADQLDAEWERMVLENNRPWLEDPSRLQDTEQTWDQMRALFPDSFADCGCEHPEEEQEVRPARPREEVRVELDALLAPTVPTRGLDPVQLLLRVEGMNSIEDFEATPPEEWRIDGRPLTREERIAILDMGPTDFMRYHLAQDDLQASGEGAQP</sequence>
<organism evidence="2 3">
    <name type="scientific">Nocardiopsis codii</name>
    <dbReference type="NCBI Taxonomy" id="3065942"/>
    <lineage>
        <taxon>Bacteria</taxon>
        <taxon>Bacillati</taxon>
        <taxon>Actinomycetota</taxon>
        <taxon>Actinomycetes</taxon>
        <taxon>Streptosporangiales</taxon>
        <taxon>Nocardiopsidaceae</taxon>
        <taxon>Nocardiopsis</taxon>
    </lineage>
</organism>
<evidence type="ECO:0000313" key="2">
    <source>
        <dbReference type="EMBL" id="MEE2041576.1"/>
    </source>
</evidence>
<dbReference type="RefSeq" id="WP_330095332.1">
    <property type="nucleotide sequence ID" value="NZ_JAUZMY010000054.1"/>
</dbReference>
<accession>A0ABU7KH55</accession>
<dbReference type="EMBL" id="JAUZMY010000054">
    <property type="protein sequence ID" value="MEE2041576.1"/>
    <property type="molecule type" value="Genomic_DNA"/>
</dbReference>
<comment type="caution">
    <text evidence="2">The sequence shown here is derived from an EMBL/GenBank/DDBJ whole genome shotgun (WGS) entry which is preliminary data.</text>
</comment>
<reference evidence="2 3" key="1">
    <citation type="submission" date="2023-08" db="EMBL/GenBank/DDBJ databases">
        <authorList>
            <person name="Girao M."/>
            <person name="Carvalho M.F."/>
        </authorList>
    </citation>
    <scope>NUCLEOTIDE SEQUENCE [LARGE SCALE GENOMIC DNA]</scope>
    <source>
        <strain evidence="2 3">CT-R113</strain>
    </source>
</reference>
<proteinExistence type="predicted"/>
<feature type="compositionally biased region" description="Low complexity" evidence="1">
    <location>
        <begin position="10"/>
        <end position="20"/>
    </location>
</feature>
<evidence type="ECO:0000313" key="3">
    <source>
        <dbReference type="Proteomes" id="UP001356095"/>
    </source>
</evidence>
<feature type="region of interest" description="Disordered" evidence="1">
    <location>
        <begin position="1"/>
        <end position="35"/>
    </location>
</feature>
<protein>
    <submittedName>
        <fullName evidence="2">Uncharacterized protein</fullName>
    </submittedName>
</protein>
<evidence type="ECO:0000256" key="1">
    <source>
        <dbReference type="SAM" id="MobiDB-lite"/>
    </source>
</evidence>
<dbReference type="Proteomes" id="UP001356095">
    <property type="component" value="Unassembled WGS sequence"/>
</dbReference>
<name>A0ABU7KH55_9ACTN</name>
<gene>
    <name evidence="2" type="ORF">Q8791_30575</name>
</gene>
<keyword evidence="3" id="KW-1185">Reference proteome</keyword>